<evidence type="ECO:0000259" key="3">
    <source>
        <dbReference type="Pfam" id="PF13205"/>
    </source>
</evidence>
<evidence type="ECO:0000313" key="4">
    <source>
        <dbReference type="EMBL" id="QSQ25503.1"/>
    </source>
</evidence>
<dbReference type="EMBL" id="CP071090">
    <property type="protein sequence ID" value="QSQ25503.1"/>
    <property type="molecule type" value="Genomic_DNA"/>
</dbReference>
<protein>
    <submittedName>
        <fullName evidence="4">Ig-like domain-containing protein</fullName>
    </submittedName>
</protein>
<dbReference type="InterPro" id="IPR032812">
    <property type="entry name" value="SbsA_Ig"/>
</dbReference>
<dbReference type="InterPro" id="IPR011050">
    <property type="entry name" value="Pectin_lyase_fold/virulence"/>
</dbReference>
<dbReference type="InterPro" id="IPR014755">
    <property type="entry name" value="Cu-Rt/internalin_Ig-like"/>
</dbReference>
<dbReference type="Proteomes" id="UP000662747">
    <property type="component" value="Chromosome"/>
</dbReference>
<name>A0ABX7P4Y4_9BACT</name>
<evidence type="ECO:0000256" key="2">
    <source>
        <dbReference type="SAM" id="SignalP"/>
    </source>
</evidence>
<dbReference type="Pfam" id="PF13205">
    <property type="entry name" value="Big_5"/>
    <property type="match status" value="1"/>
</dbReference>
<keyword evidence="1 2" id="KW-0732">Signal</keyword>
<dbReference type="Gene3D" id="2.60.40.1220">
    <property type="match status" value="1"/>
</dbReference>
<proteinExistence type="predicted"/>
<feature type="domain" description="SbsA Ig-like" evidence="3">
    <location>
        <begin position="112"/>
        <end position="216"/>
    </location>
</feature>
<feature type="signal peptide" evidence="2">
    <location>
        <begin position="1"/>
        <end position="22"/>
    </location>
</feature>
<organism evidence="4 5">
    <name type="scientific">Pyxidicoccus parkwayensis</name>
    <dbReference type="NCBI Taxonomy" id="2813578"/>
    <lineage>
        <taxon>Bacteria</taxon>
        <taxon>Pseudomonadati</taxon>
        <taxon>Myxococcota</taxon>
        <taxon>Myxococcia</taxon>
        <taxon>Myxococcales</taxon>
        <taxon>Cystobacterineae</taxon>
        <taxon>Myxococcaceae</taxon>
        <taxon>Pyxidicoccus</taxon>
    </lineage>
</organism>
<sequence length="494" mass="51681">MTSALRPSLLLALGAVLFIACGGEEAPPDDIIETPTKLMIAPAIQTLEPGATVQFTARRGGQSAEVLWSASVGTIDSTGLFTAPGHGVSSTITAVLKTDAEVTASLTVLAKDTRPPTVVLTSPRSASSGVGVMSAILVEFDEELDVTAASSMTASLTPLEQAEMVSSPVQVRVMERSVTVSSPRPLRRDAEISMQLSGVRDVAGNTAPPVTLTFHTRAGTVVSQDVTGSVSFTEAGSPYVLDPNKVIHLTASSTLELEAGAVVIGNLVDDGQATLRALGTSSAPVTFWNGWLRGSASSTHEFRNTRFHVFNPGYFLSAPTSATATYENCVIDWMGSPLAIYGDVAFGAGSMTGCHLKSARIALYGKGGTFRRNYLEGMQVILGPNHFNPSVFENNYLKGGSFSVGPQGTNSAVHGNSFIGLTGQVYQGSTGGGNDGRSGGTFDFTGNYWGTNVERDIDALILDSADDSAANYTITWKPFLTTHAAETPMVPLAL</sequence>
<evidence type="ECO:0000313" key="5">
    <source>
        <dbReference type="Proteomes" id="UP000662747"/>
    </source>
</evidence>
<dbReference type="PROSITE" id="PS51257">
    <property type="entry name" value="PROKAR_LIPOPROTEIN"/>
    <property type="match status" value="1"/>
</dbReference>
<feature type="chain" id="PRO_5047113132" evidence="2">
    <location>
        <begin position="23"/>
        <end position="494"/>
    </location>
</feature>
<dbReference type="SUPFAM" id="SSF51126">
    <property type="entry name" value="Pectin lyase-like"/>
    <property type="match status" value="1"/>
</dbReference>
<gene>
    <name evidence="4" type="ORF">JY651_11460</name>
</gene>
<reference evidence="4 5" key="1">
    <citation type="submission" date="2021-02" db="EMBL/GenBank/DDBJ databases">
        <title>De Novo genome assembly of isolated myxobacteria.</title>
        <authorList>
            <person name="Stevens D.C."/>
        </authorList>
    </citation>
    <scope>NUCLEOTIDE SEQUENCE [LARGE SCALE GENOMIC DNA]</scope>
    <source>
        <strain evidence="5">SCPEA02</strain>
    </source>
</reference>
<evidence type="ECO:0000256" key="1">
    <source>
        <dbReference type="ARBA" id="ARBA00022729"/>
    </source>
</evidence>
<keyword evidence="5" id="KW-1185">Reference proteome</keyword>
<dbReference type="RefSeq" id="WP_206727058.1">
    <property type="nucleotide sequence ID" value="NZ_CP071090.1"/>
</dbReference>
<accession>A0ABX7P4Y4</accession>